<keyword evidence="1" id="KW-0378">Hydrolase</keyword>
<dbReference type="InterPro" id="IPR005754">
    <property type="entry name" value="Sortase"/>
</dbReference>
<dbReference type="EMBL" id="UAPQ01000001">
    <property type="protein sequence ID" value="SPT52924.1"/>
    <property type="molecule type" value="Genomic_DNA"/>
</dbReference>
<dbReference type="SUPFAM" id="SSF63817">
    <property type="entry name" value="Sortase"/>
    <property type="match status" value="1"/>
</dbReference>
<proteinExistence type="predicted"/>
<comment type="caution">
    <text evidence="3">The sequence shown here is derived from an EMBL/GenBank/DDBJ whole genome shotgun (WGS) entry which is preliminary data.</text>
</comment>
<dbReference type="RefSeq" id="WP_229116746.1">
    <property type="nucleotide sequence ID" value="NZ_UAPQ01000001.1"/>
</dbReference>
<dbReference type="Gene3D" id="2.40.260.10">
    <property type="entry name" value="Sortase"/>
    <property type="match status" value="1"/>
</dbReference>
<evidence type="ECO:0000313" key="4">
    <source>
        <dbReference type="Proteomes" id="UP000250006"/>
    </source>
</evidence>
<dbReference type="NCBIfam" id="TIGR01076">
    <property type="entry name" value="sortase_fam"/>
    <property type="match status" value="1"/>
</dbReference>
<dbReference type="NCBIfam" id="NF033745">
    <property type="entry name" value="class_C_sortase"/>
    <property type="match status" value="1"/>
</dbReference>
<dbReference type="Proteomes" id="UP000250006">
    <property type="component" value="Unassembled WGS sequence"/>
</dbReference>
<protein>
    <submittedName>
        <fullName evidence="3">Sortase (Surface protein transpeptidase)</fullName>
    </submittedName>
</protein>
<dbReference type="CDD" id="cd05827">
    <property type="entry name" value="Sortase_C"/>
    <property type="match status" value="1"/>
</dbReference>
<sequence length="298" mass="32439">MAPKRASVPQPRKWRLSWLAVITAVLAIAGILLFSYPTAAAWISQYNQSKIVTDYAAQVTQARPAAAEQLARAHEYNQALSVGAVLEANTNVPTGDGTSSDQSLNYDKMLDANGGGLMARLRINKIDLDLPIYHGTSEETLLAGLGHLEGTSLPVGGPSTRTVVTGHRGLANATMFTNLDKVEVGDTFTMEVFGEVLTYRVFDKKVVEPEETESLRAVEGKDLATLVTCTPLGINTHRILITGERITPTPAKDVEAKGKAPDIPGFPWWIVLDLAGITLVCVYVWRAGYPPKRRCRRR</sequence>
<evidence type="ECO:0000313" key="3">
    <source>
        <dbReference type="EMBL" id="SPT52924.1"/>
    </source>
</evidence>
<dbReference type="InterPro" id="IPR042002">
    <property type="entry name" value="Sortase_C"/>
</dbReference>
<dbReference type="InterPro" id="IPR023365">
    <property type="entry name" value="Sortase_dom-sf"/>
</dbReference>
<feature type="transmembrane region" description="Helical" evidence="2">
    <location>
        <begin position="266"/>
        <end position="288"/>
    </location>
</feature>
<dbReference type="Pfam" id="PF04203">
    <property type="entry name" value="Sortase"/>
    <property type="match status" value="1"/>
</dbReference>
<gene>
    <name evidence="3" type="ORF">NCTC11535_00578</name>
</gene>
<evidence type="ECO:0000256" key="1">
    <source>
        <dbReference type="ARBA" id="ARBA00022801"/>
    </source>
</evidence>
<accession>A0ABY1VLE2</accession>
<keyword evidence="2" id="KW-0812">Transmembrane</keyword>
<keyword evidence="4" id="KW-1185">Reference proteome</keyword>
<organism evidence="3 4">
    <name type="scientific">Actinomyces bovis</name>
    <dbReference type="NCBI Taxonomy" id="1658"/>
    <lineage>
        <taxon>Bacteria</taxon>
        <taxon>Bacillati</taxon>
        <taxon>Actinomycetota</taxon>
        <taxon>Actinomycetes</taxon>
        <taxon>Actinomycetales</taxon>
        <taxon>Actinomycetaceae</taxon>
        <taxon>Actinomyces</taxon>
    </lineage>
</organism>
<keyword evidence="2" id="KW-1133">Transmembrane helix</keyword>
<name>A0ABY1VLE2_9ACTO</name>
<reference evidence="3 4" key="1">
    <citation type="submission" date="2018-06" db="EMBL/GenBank/DDBJ databases">
        <authorList>
            <consortium name="Pathogen Informatics"/>
            <person name="Doyle S."/>
        </authorList>
    </citation>
    <scope>NUCLEOTIDE SEQUENCE [LARGE SCALE GENOMIC DNA]</scope>
    <source>
        <strain evidence="3 4">NCTC11535</strain>
    </source>
</reference>
<keyword evidence="2" id="KW-0472">Membrane</keyword>
<evidence type="ECO:0000256" key="2">
    <source>
        <dbReference type="SAM" id="Phobius"/>
    </source>
</evidence>